<dbReference type="RefSeq" id="WP_245757712.1">
    <property type="nucleotide sequence ID" value="NZ_FNON01000013.1"/>
</dbReference>
<reference evidence="1 2" key="1">
    <citation type="submission" date="2016-10" db="EMBL/GenBank/DDBJ databases">
        <authorList>
            <person name="de Groot N.N."/>
        </authorList>
    </citation>
    <scope>NUCLEOTIDE SEQUENCE [LARGE SCALE GENOMIC DNA]</scope>
    <source>
        <strain evidence="1 2">CPCC 202699</strain>
    </source>
</reference>
<gene>
    <name evidence="1" type="ORF">SAMN05421504_113163</name>
</gene>
<evidence type="ECO:0000313" key="2">
    <source>
        <dbReference type="Proteomes" id="UP000199515"/>
    </source>
</evidence>
<sequence>MNKETYEVPSAIELGAFEEETGFFFTGQHEAYWFLYNANN</sequence>
<accession>A0A1H3SEK2</accession>
<dbReference type="AlphaFoldDB" id="A0A1H3SEK2"/>
<keyword evidence="2" id="KW-1185">Reference proteome</keyword>
<evidence type="ECO:0008006" key="3">
    <source>
        <dbReference type="Google" id="ProtNLM"/>
    </source>
</evidence>
<dbReference type="STRING" id="589385.SAMN05421504_113163"/>
<proteinExistence type="predicted"/>
<name>A0A1H3SEK2_9PSEU</name>
<organism evidence="1 2">
    <name type="scientific">Amycolatopsis xylanica</name>
    <dbReference type="NCBI Taxonomy" id="589385"/>
    <lineage>
        <taxon>Bacteria</taxon>
        <taxon>Bacillati</taxon>
        <taxon>Actinomycetota</taxon>
        <taxon>Actinomycetes</taxon>
        <taxon>Pseudonocardiales</taxon>
        <taxon>Pseudonocardiaceae</taxon>
        <taxon>Amycolatopsis</taxon>
    </lineage>
</organism>
<dbReference type="Proteomes" id="UP000199515">
    <property type="component" value="Unassembled WGS sequence"/>
</dbReference>
<dbReference type="EMBL" id="FNON01000013">
    <property type="protein sequence ID" value="SDZ36334.1"/>
    <property type="molecule type" value="Genomic_DNA"/>
</dbReference>
<protein>
    <recommendedName>
        <fullName evidence="3">Lasso RiPP family leader peptide-containing protein</fullName>
    </recommendedName>
</protein>
<evidence type="ECO:0000313" key="1">
    <source>
        <dbReference type="EMBL" id="SDZ36334.1"/>
    </source>
</evidence>